<comment type="subcellular location">
    <subcellularLocation>
        <location evidence="1 8">Cell membrane</location>
        <topology evidence="1 8">Multi-pass membrane protein</topology>
    </subcellularLocation>
</comment>
<dbReference type="GO" id="GO:0043190">
    <property type="term" value="C:ATP-binding cassette (ABC) transporter complex"/>
    <property type="evidence" value="ECO:0007669"/>
    <property type="project" value="InterPro"/>
</dbReference>
<feature type="transmembrane region" description="Helical" evidence="9">
    <location>
        <begin position="270"/>
        <end position="289"/>
    </location>
</feature>
<dbReference type="KEGG" id="ahel:Q31a_08770"/>
<feature type="transmembrane region" description="Helical" evidence="9">
    <location>
        <begin position="63"/>
        <end position="81"/>
    </location>
</feature>
<gene>
    <name evidence="11" type="primary">mntB_2</name>
    <name evidence="11" type="ORF">Q31a_08770</name>
</gene>
<dbReference type="InterPro" id="IPR036388">
    <property type="entry name" value="WH-like_DNA-bd_sf"/>
</dbReference>
<dbReference type="Pfam" id="PF02742">
    <property type="entry name" value="Fe_dep_repr_C"/>
    <property type="match status" value="1"/>
</dbReference>
<feature type="transmembrane region" description="Helical" evidence="9">
    <location>
        <begin position="187"/>
        <end position="206"/>
    </location>
</feature>
<dbReference type="InterPro" id="IPR037294">
    <property type="entry name" value="ABC_BtuC-like"/>
</dbReference>
<evidence type="ECO:0000256" key="1">
    <source>
        <dbReference type="ARBA" id="ARBA00004651"/>
    </source>
</evidence>
<feature type="transmembrane region" description="Helical" evidence="9">
    <location>
        <begin position="93"/>
        <end position="112"/>
    </location>
</feature>
<accession>A0A518G1V6</accession>
<keyword evidence="6 9" id="KW-1133">Transmembrane helix</keyword>
<dbReference type="PANTHER" id="PTHR30477:SF8">
    <property type="entry name" value="METAL TRANSPORT SYSTEM MEMBRANE PROTEIN CT_070-RELATED"/>
    <property type="match status" value="1"/>
</dbReference>
<dbReference type="SUPFAM" id="SSF81345">
    <property type="entry name" value="ABC transporter involved in vitamin B12 uptake, BtuC"/>
    <property type="match status" value="1"/>
</dbReference>
<dbReference type="Gene3D" id="1.10.10.10">
    <property type="entry name" value="Winged helix-like DNA-binding domain superfamily/Winged helix DNA-binding domain"/>
    <property type="match status" value="1"/>
</dbReference>
<dbReference type="GO" id="GO:0055085">
    <property type="term" value="P:transmembrane transport"/>
    <property type="evidence" value="ECO:0007669"/>
    <property type="project" value="InterPro"/>
</dbReference>
<evidence type="ECO:0000256" key="6">
    <source>
        <dbReference type="ARBA" id="ARBA00022989"/>
    </source>
</evidence>
<dbReference type="InterPro" id="IPR001626">
    <property type="entry name" value="ABC_TroCD"/>
</dbReference>
<dbReference type="SUPFAM" id="SSF47979">
    <property type="entry name" value="Iron-dependent repressor protein, dimerization domain"/>
    <property type="match status" value="1"/>
</dbReference>
<dbReference type="EMBL" id="CP036298">
    <property type="protein sequence ID" value="QDV22591.1"/>
    <property type="molecule type" value="Genomic_DNA"/>
</dbReference>
<dbReference type="SMART" id="SM00529">
    <property type="entry name" value="HTH_DTXR"/>
    <property type="match status" value="1"/>
</dbReference>
<dbReference type="GO" id="GO:0046914">
    <property type="term" value="F:transition metal ion binding"/>
    <property type="evidence" value="ECO:0007669"/>
    <property type="project" value="InterPro"/>
</dbReference>
<dbReference type="PANTHER" id="PTHR30477">
    <property type="entry name" value="ABC-TRANSPORTER METAL-BINDING PROTEIN"/>
    <property type="match status" value="1"/>
</dbReference>
<feature type="domain" description="Iron dependent repressor metal binding and dimerisation" evidence="10">
    <location>
        <begin position="367"/>
        <end position="434"/>
    </location>
</feature>
<name>A0A518G1V6_9BACT</name>
<dbReference type="OrthoDB" id="9788905at2"/>
<keyword evidence="4" id="KW-1003">Cell membrane</keyword>
<evidence type="ECO:0000259" key="10">
    <source>
        <dbReference type="Pfam" id="PF02742"/>
    </source>
</evidence>
<reference evidence="11 12" key="1">
    <citation type="submission" date="2019-02" db="EMBL/GenBank/DDBJ databases">
        <title>Deep-cultivation of Planctomycetes and their phenomic and genomic characterization uncovers novel biology.</title>
        <authorList>
            <person name="Wiegand S."/>
            <person name="Jogler M."/>
            <person name="Boedeker C."/>
            <person name="Pinto D."/>
            <person name="Vollmers J."/>
            <person name="Rivas-Marin E."/>
            <person name="Kohn T."/>
            <person name="Peeters S.H."/>
            <person name="Heuer A."/>
            <person name="Rast P."/>
            <person name="Oberbeckmann S."/>
            <person name="Bunk B."/>
            <person name="Jeske O."/>
            <person name="Meyerdierks A."/>
            <person name="Storesund J.E."/>
            <person name="Kallscheuer N."/>
            <person name="Luecker S."/>
            <person name="Lage O.M."/>
            <person name="Pohl T."/>
            <person name="Merkel B.J."/>
            <person name="Hornburger P."/>
            <person name="Mueller R.-W."/>
            <person name="Bruemmer F."/>
            <person name="Labrenz M."/>
            <person name="Spormann A.M."/>
            <person name="Op den Camp H."/>
            <person name="Overmann J."/>
            <person name="Amann R."/>
            <person name="Jetten M.S.M."/>
            <person name="Mascher T."/>
            <person name="Medema M.H."/>
            <person name="Devos D.P."/>
            <person name="Kaster A.-K."/>
            <person name="Ovreas L."/>
            <person name="Rohde M."/>
            <person name="Galperin M.Y."/>
            <person name="Jogler C."/>
        </authorList>
    </citation>
    <scope>NUCLEOTIDE SEQUENCE [LARGE SCALE GENOMIC DNA]</scope>
    <source>
        <strain evidence="11 12">Q31a</strain>
    </source>
</reference>
<evidence type="ECO:0000256" key="5">
    <source>
        <dbReference type="ARBA" id="ARBA00022692"/>
    </source>
</evidence>
<keyword evidence="3 8" id="KW-0813">Transport</keyword>
<evidence type="ECO:0000256" key="9">
    <source>
        <dbReference type="SAM" id="Phobius"/>
    </source>
</evidence>
<evidence type="ECO:0000256" key="3">
    <source>
        <dbReference type="ARBA" id="ARBA00022448"/>
    </source>
</evidence>
<evidence type="ECO:0000256" key="2">
    <source>
        <dbReference type="ARBA" id="ARBA00008034"/>
    </source>
</evidence>
<feature type="transmembrane region" description="Helical" evidence="9">
    <location>
        <begin position="12"/>
        <end position="31"/>
    </location>
</feature>
<dbReference type="InterPro" id="IPR001367">
    <property type="entry name" value="Fe_dep_repressor"/>
</dbReference>
<dbReference type="GO" id="GO:0046983">
    <property type="term" value="F:protein dimerization activity"/>
    <property type="evidence" value="ECO:0007669"/>
    <property type="project" value="InterPro"/>
</dbReference>
<keyword evidence="12" id="KW-1185">Reference proteome</keyword>
<sequence>MFDNWSWEIDGWIIVAGALCAAGAALLGNFLVLRRMSLMGDAISHAVLPGLAAAFLLTGQRQGVAMFAGAAIVGVLTVLLTELARHYGRVDEGASIGVVFTFLFAVGLLMIVQAADRVDLDPGCVLYGALETTIVDQVYVLGIGVPRVVVNLSVVLLLNLVFVVGLYRPLKVSTFDPQLAASQGTNVAALHYLLAAFVAVTAVASFESVGNILVVAMFVVPPAAAWMWTDRLSVMIVLSVAIGVASAFLGHWGAMQVPRWLGYDFSTNTAGMMAVAAGGLLMFAVFFAPRKGIVSRGIRSLKLATQIVSEDVLARLYRAEQNGARSLAIASLHASLHVPNLRARFVFYWLQWRGLVARSAGELSLADAGRRQAQNIVRSHRLWEQYLASEAGLPEQILHDGAELLEHFTNRTLRERLLQEMDAPDVDPHGQPIPPEA</sequence>
<dbReference type="InterPro" id="IPR022689">
    <property type="entry name" value="Iron_dep_repressor"/>
</dbReference>
<organism evidence="11 12">
    <name type="scientific">Aureliella helgolandensis</name>
    <dbReference type="NCBI Taxonomy" id="2527968"/>
    <lineage>
        <taxon>Bacteria</taxon>
        <taxon>Pseudomonadati</taxon>
        <taxon>Planctomycetota</taxon>
        <taxon>Planctomycetia</taxon>
        <taxon>Pirellulales</taxon>
        <taxon>Pirellulaceae</taxon>
        <taxon>Aureliella</taxon>
    </lineage>
</organism>
<dbReference type="RefSeq" id="WP_145074323.1">
    <property type="nucleotide sequence ID" value="NZ_CP036298.1"/>
</dbReference>
<dbReference type="Pfam" id="PF00950">
    <property type="entry name" value="ABC-3"/>
    <property type="match status" value="1"/>
</dbReference>
<dbReference type="Gene3D" id="1.10.3470.10">
    <property type="entry name" value="ABC transporter involved in vitamin B12 uptake, BtuC"/>
    <property type="match status" value="1"/>
</dbReference>
<protein>
    <submittedName>
        <fullName evidence="11">Manganese transport system membrane protein MntB</fullName>
    </submittedName>
</protein>
<dbReference type="AlphaFoldDB" id="A0A518G1V6"/>
<dbReference type="InterPro" id="IPR036421">
    <property type="entry name" value="Fe_dep_repressor_sf"/>
</dbReference>
<evidence type="ECO:0000256" key="8">
    <source>
        <dbReference type="RuleBase" id="RU003943"/>
    </source>
</evidence>
<feature type="transmembrane region" description="Helical" evidence="9">
    <location>
        <begin position="148"/>
        <end position="167"/>
    </location>
</feature>
<proteinExistence type="inferred from homology"/>
<dbReference type="GO" id="GO:0010043">
    <property type="term" value="P:response to zinc ion"/>
    <property type="evidence" value="ECO:0007669"/>
    <property type="project" value="TreeGrafter"/>
</dbReference>
<evidence type="ECO:0000313" key="12">
    <source>
        <dbReference type="Proteomes" id="UP000318017"/>
    </source>
</evidence>
<comment type="similarity">
    <text evidence="2 8">Belongs to the ABC-3 integral membrane protein family.</text>
</comment>
<feature type="transmembrane region" description="Helical" evidence="9">
    <location>
        <begin position="38"/>
        <end position="57"/>
    </location>
</feature>
<feature type="transmembrane region" description="Helical" evidence="9">
    <location>
        <begin position="212"/>
        <end position="229"/>
    </location>
</feature>
<evidence type="ECO:0000313" key="11">
    <source>
        <dbReference type="EMBL" id="QDV22591.1"/>
    </source>
</evidence>
<feature type="transmembrane region" description="Helical" evidence="9">
    <location>
        <begin position="236"/>
        <end position="255"/>
    </location>
</feature>
<dbReference type="CDD" id="cd06550">
    <property type="entry name" value="TM_ABC_iron-siderophores_like"/>
    <property type="match status" value="1"/>
</dbReference>
<keyword evidence="5 8" id="KW-0812">Transmembrane</keyword>
<evidence type="ECO:0000256" key="7">
    <source>
        <dbReference type="ARBA" id="ARBA00023136"/>
    </source>
</evidence>
<dbReference type="Proteomes" id="UP000318017">
    <property type="component" value="Chromosome"/>
</dbReference>
<dbReference type="GO" id="GO:0003700">
    <property type="term" value="F:DNA-binding transcription factor activity"/>
    <property type="evidence" value="ECO:0007669"/>
    <property type="project" value="InterPro"/>
</dbReference>
<evidence type="ECO:0000256" key="4">
    <source>
        <dbReference type="ARBA" id="ARBA00022475"/>
    </source>
</evidence>
<keyword evidence="7 9" id="KW-0472">Membrane</keyword>